<protein>
    <submittedName>
        <fullName evidence="8">Methyl farnesoate epoxidase</fullName>
    </submittedName>
</protein>
<dbReference type="GO" id="GO:0006082">
    <property type="term" value="P:organic acid metabolic process"/>
    <property type="evidence" value="ECO:0007669"/>
    <property type="project" value="TreeGrafter"/>
</dbReference>
<comment type="similarity">
    <text evidence="2">Belongs to the cytochrome P450 family.</text>
</comment>
<dbReference type="AlphaFoldDB" id="A0A8D8Z881"/>
<dbReference type="GO" id="GO:0005506">
    <property type="term" value="F:iron ion binding"/>
    <property type="evidence" value="ECO:0007669"/>
    <property type="project" value="InterPro"/>
</dbReference>
<reference evidence="8" key="1">
    <citation type="submission" date="2021-05" db="EMBL/GenBank/DDBJ databases">
        <authorList>
            <person name="Alioto T."/>
            <person name="Alioto T."/>
            <person name="Gomez Garrido J."/>
        </authorList>
    </citation>
    <scope>NUCLEOTIDE SEQUENCE</scope>
</reference>
<keyword evidence="5" id="KW-0560">Oxidoreductase</keyword>
<evidence type="ECO:0000256" key="1">
    <source>
        <dbReference type="ARBA" id="ARBA00001971"/>
    </source>
</evidence>
<evidence type="ECO:0000256" key="5">
    <source>
        <dbReference type="ARBA" id="ARBA00023002"/>
    </source>
</evidence>
<dbReference type="PANTHER" id="PTHR24300:SF376">
    <property type="entry name" value="CYTOCHROME P450 15A1"/>
    <property type="match status" value="1"/>
</dbReference>
<dbReference type="GO" id="GO:0008395">
    <property type="term" value="F:steroid hydroxylase activity"/>
    <property type="evidence" value="ECO:0007669"/>
    <property type="project" value="TreeGrafter"/>
</dbReference>
<keyword evidence="7" id="KW-0503">Monooxygenase</keyword>
<evidence type="ECO:0000256" key="3">
    <source>
        <dbReference type="ARBA" id="ARBA00022617"/>
    </source>
</evidence>
<evidence type="ECO:0000256" key="2">
    <source>
        <dbReference type="ARBA" id="ARBA00010617"/>
    </source>
</evidence>
<dbReference type="InterPro" id="IPR036396">
    <property type="entry name" value="Cyt_P450_sf"/>
</dbReference>
<dbReference type="InterPro" id="IPR002401">
    <property type="entry name" value="Cyt_P450_E_grp-I"/>
</dbReference>
<evidence type="ECO:0000256" key="6">
    <source>
        <dbReference type="ARBA" id="ARBA00023004"/>
    </source>
</evidence>
<dbReference type="Gene3D" id="1.10.630.10">
    <property type="entry name" value="Cytochrome P450"/>
    <property type="match status" value="1"/>
</dbReference>
<organism evidence="8">
    <name type="scientific">Cacopsylla melanoneura</name>
    <dbReference type="NCBI Taxonomy" id="428564"/>
    <lineage>
        <taxon>Eukaryota</taxon>
        <taxon>Metazoa</taxon>
        <taxon>Ecdysozoa</taxon>
        <taxon>Arthropoda</taxon>
        <taxon>Hexapoda</taxon>
        <taxon>Insecta</taxon>
        <taxon>Pterygota</taxon>
        <taxon>Neoptera</taxon>
        <taxon>Paraneoptera</taxon>
        <taxon>Hemiptera</taxon>
        <taxon>Sternorrhyncha</taxon>
        <taxon>Psylloidea</taxon>
        <taxon>Psyllidae</taxon>
        <taxon>Psyllinae</taxon>
        <taxon>Cacopsylla</taxon>
    </lineage>
</organism>
<dbReference type="GO" id="GO:0006805">
    <property type="term" value="P:xenobiotic metabolic process"/>
    <property type="evidence" value="ECO:0007669"/>
    <property type="project" value="TreeGrafter"/>
</dbReference>
<dbReference type="EMBL" id="HBUF01426857">
    <property type="protein sequence ID" value="CAG6741501.1"/>
    <property type="molecule type" value="Transcribed_RNA"/>
</dbReference>
<dbReference type="InterPro" id="IPR050182">
    <property type="entry name" value="Cytochrome_P450_fam2"/>
</dbReference>
<evidence type="ECO:0000256" key="7">
    <source>
        <dbReference type="ARBA" id="ARBA00023033"/>
    </source>
</evidence>
<keyword evidence="6" id="KW-0408">Iron</keyword>
<dbReference type="InterPro" id="IPR001128">
    <property type="entry name" value="Cyt_P450"/>
</dbReference>
<dbReference type="PRINTS" id="PR00463">
    <property type="entry name" value="EP450I"/>
</dbReference>
<dbReference type="SUPFAM" id="SSF48264">
    <property type="entry name" value="Cytochrome P450"/>
    <property type="match status" value="1"/>
</dbReference>
<dbReference type="GO" id="GO:0016712">
    <property type="term" value="F:oxidoreductase activity, acting on paired donors, with incorporation or reduction of molecular oxygen, reduced flavin or flavoprotein as one donor, and incorporation of one atom of oxygen"/>
    <property type="evidence" value="ECO:0007669"/>
    <property type="project" value="TreeGrafter"/>
</dbReference>
<dbReference type="Pfam" id="PF00067">
    <property type="entry name" value="p450"/>
    <property type="match status" value="1"/>
</dbReference>
<accession>A0A8D8Z881</accession>
<keyword evidence="3" id="KW-0349">Heme</keyword>
<proteinExistence type="inferred from homology"/>
<dbReference type="PANTHER" id="PTHR24300">
    <property type="entry name" value="CYTOCHROME P450 508A4-RELATED"/>
    <property type="match status" value="1"/>
</dbReference>
<evidence type="ECO:0000256" key="4">
    <source>
        <dbReference type="ARBA" id="ARBA00022723"/>
    </source>
</evidence>
<comment type="cofactor">
    <cofactor evidence="1">
        <name>heme</name>
        <dbReference type="ChEBI" id="CHEBI:30413"/>
    </cofactor>
</comment>
<sequence length="112" mass="12925">MEIMRHGNTSPIGVAHRAVKTTRLDEFIIPQDSIVLVNIWSIMRDAEHWGDPDVFRPERFIHSETGEVIYDETLIPFGMGKLRHWTTFILASYYLMLPNSTSRFGISTSTEK</sequence>
<name>A0A8D8Z881_9HEMI</name>
<dbReference type="GO" id="GO:0020037">
    <property type="term" value="F:heme binding"/>
    <property type="evidence" value="ECO:0007669"/>
    <property type="project" value="InterPro"/>
</dbReference>
<keyword evidence="4" id="KW-0479">Metal-binding</keyword>
<evidence type="ECO:0000313" key="8">
    <source>
        <dbReference type="EMBL" id="CAG6741501.1"/>
    </source>
</evidence>
<dbReference type="GO" id="GO:0005737">
    <property type="term" value="C:cytoplasm"/>
    <property type="evidence" value="ECO:0007669"/>
    <property type="project" value="TreeGrafter"/>
</dbReference>